<proteinExistence type="predicted"/>
<dbReference type="EMBL" id="BARU01018080">
    <property type="protein sequence ID" value="GAH52257.1"/>
    <property type="molecule type" value="Genomic_DNA"/>
</dbReference>
<accession>X1G4T2</accession>
<name>X1G4T2_9ZZZZ</name>
<organism evidence="1">
    <name type="scientific">marine sediment metagenome</name>
    <dbReference type="NCBI Taxonomy" id="412755"/>
    <lineage>
        <taxon>unclassified sequences</taxon>
        <taxon>metagenomes</taxon>
        <taxon>ecological metagenomes</taxon>
    </lineage>
</organism>
<comment type="caution">
    <text evidence="1">The sequence shown here is derived from an EMBL/GenBank/DDBJ whole genome shotgun (WGS) entry which is preliminary data.</text>
</comment>
<sequence length="80" mass="9513">MTLKDNAIATFTREFDEPTIFHVDDICKCQEETRVLEVIESNDYYDEKRGFYERIQVERCASCHAKVSFHWVLLEAHEVI</sequence>
<dbReference type="AlphaFoldDB" id="X1G4T2"/>
<evidence type="ECO:0000313" key="1">
    <source>
        <dbReference type="EMBL" id="GAH52257.1"/>
    </source>
</evidence>
<reference evidence="1" key="1">
    <citation type="journal article" date="2014" name="Front. Microbiol.">
        <title>High frequency of phylogenetically diverse reductive dehalogenase-homologous genes in deep subseafloor sedimentary metagenomes.</title>
        <authorList>
            <person name="Kawai M."/>
            <person name="Futagami T."/>
            <person name="Toyoda A."/>
            <person name="Takaki Y."/>
            <person name="Nishi S."/>
            <person name="Hori S."/>
            <person name="Arai W."/>
            <person name="Tsubouchi T."/>
            <person name="Morono Y."/>
            <person name="Uchiyama I."/>
            <person name="Ito T."/>
            <person name="Fujiyama A."/>
            <person name="Inagaki F."/>
            <person name="Takami H."/>
        </authorList>
    </citation>
    <scope>NUCLEOTIDE SEQUENCE</scope>
    <source>
        <strain evidence="1">Expedition CK06-06</strain>
    </source>
</reference>
<protein>
    <submittedName>
        <fullName evidence="1">Uncharacterized protein</fullName>
    </submittedName>
</protein>
<gene>
    <name evidence="1" type="ORF">S03H2_29923</name>
</gene>